<dbReference type="PANTHER" id="PTHR34539">
    <property type="entry name" value="T6J4.11 PROTEIN"/>
    <property type="match status" value="1"/>
</dbReference>
<proteinExistence type="predicted"/>
<dbReference type="AlphaFoldDB" id="A0AAD8KBR7"/>
<dbReference type="Proteomes" id="UP001229421">
    <property type="component" value="Unassembled WGS sequence"/>
</dbReference>
<gene>
    <name evidence="1" type="ORF">QVD17_29193</name>
</gene>
<accession>A0AAD8KBR7</accession>
<evidence type="ECO:0000313" key="1">
    <source>
        <dbReference type="EMBL" id="KAK1419829.1"/>
    </source>
</evidence>
<keyword evidence="2" id="KW-1185">Reference proteome</keyword>
<dbReference type="PANTHER" id="PTHR34539:SF19">
    <property type="entry name" value="T6J4.11 PROTEIN"/>
    <property type="match status" value="1"/>
</dbReference>
<sequence>MQSPSSKKRSTESRRELGFLYKASDDELGLPPTNTSATGVEEKTGELGELSELWGFDDEFGLLENEFGYQGDVNVNVSGEDVMLDGLFDYTDLGFCSSEVTWLPEKLPA</sequence>
<organism evidence="1 2">
    <name type="scientific">Tagetes erecta</name>
    <name type="common">African marigold</name>
    <dbReference type="NCBI Taxonomy" id="13708"/>
    <lineage>
        <taxon>Eukaryota</taxon>
        <taxon>Viridiplantae</taxon>
        <taxon>Streptophyta</taxon>
        <taxon>Embryophyta</taxon>
        <taxon>Tracheophyta</taxon>
        <taxon>Spermatophyta</taxon>
        <taxon>Magnoliopsida</taxon>
        <taxon>eudicotyledons</taxon>
        <taxon>Gunneridae</taxon>
        <taxon>Pentapetalae</taxon>
        <taxon>asterids</taxon>
        <taxon>campanulids</taxon>
        <taxon>Asterales</taxon>
        <taxon>Asteraceae</taxon>
        <taxon>Asteroideae</taxon>
        <taxon>Heliantheae alliance</taxon>
        <taxon>Tageteae</taxon>
        <taxon>Tagetes</taxon>
    </lineage>
</organism>
<reference evidence="1" key="1">
    <citation type="journal article" date="2023" name="bioRxiv">
        <title>Improved chromosome-level genome assembly for marigold (Tagetes erecta).</title>
        <authorList>
            <person name="Jiang F."/>
            <person name="Yuan L."/>
            <person name="Wang S."/>
            <person name="Wang H."/>
            <person name="Xu D."/>
            <person name="Wang A."/>
            <person name="Fan W."/>
        </authorList>
    </citation>
    <scope>NUCLEOTIDE SEQUENCE</scope>
    <source>
        <strain evidence="1">WSJ</strain>
        <tissue evidence="1">Leaf</tissue>
    </source>
</reference>
<protein>
    <submittedName>
        <fullName evidence="1">Uncharacterized protein</fullName>
    </submittedName>
</protein>
<evidence type="ECO:0000313" key="2">
    <source>
        <dbReference type="Proteomes" id="UP001229421"/>
    </source>
</evidence>
<name>A0AAD8KBR7_TARER</name>
<dbReference type="EMBL" id="JAUHHV010000007">
    <property type="protein sequence ID" value="KAK1419829.1"/>
    <property type="molecule type" value="Genomic_DNA"/>
</dbReference>
<comment type="caution">
    <text evidence="1">The sequence shown here is derived from an EMBL/GenBank/DDBJ whole genome shotgun (WGS) entry which is preliminary data.</text>
</comment>